<comment type="caution">
    <text evidence="3">The sequence shown here is derived from an EMBL/GenBank/DDBJ whole genome shotgun (WGS) entry which is preliminary data.</text>
</comment>
<protein>
    <submittedName>
        <fullName evidence="3">Potassium channel family protein</fullName>
    </submittedName>
</protein>
<dbReference type="InterPro" id="IPR013099">
    <property type="entry name" value="K_chnl_dom"/>
</dbReference>
<keyword evidence="1" id="KW-0472">Membrane</keyword>
<accession>A0ABP8S157</accession>
<gene>
    <name evidence="3" type="ORF">GCM10023175_57930</name>
</gene>
<name>A0ABP8S157_9PSEU</name>
<keyword evidence="1" id="KW-1133">Transmembrane helix</keyword>
<feature type="transmembrane region" description="Helical" evidence="1">
    <location>
        <begin position="35"/>
        <end position="52"/>
    </location>
</feature>
<evidence type="ECO:0000313" key="3">
    <source>
        <dbReference type="EMBL" id="GAA4556231.1"/>
    </source>
</evidence>
<keyword evidence="3" id="KW-0406">Ion transport</keyword>
<feature type="transmembrane region" description="Helical" evidence="1">
    <location>
        <begin position="7"/>
        <end position="23"/>
    </location>
</feature>
<dbReference type="RefSeq" id="WP_345425533.1">
    <property type="nucleotide sequence ID" value="NZ_BAABGT010000097.1"/>
</dbReference>
<dbReference type="GO" id="GO:0034220">
    <property type="term" value="P:monoatomic ion transmembrane transport"/>
    <property type="evidence" value="ECO:0007669"/>
    <property type="project" value="UniProtKB-KW"/>
</dbReference>
<organism evidence="3 4">
    <name type="scientific">Pseudonocardia xishanensis</name>
    <dbReference type="NCBI Taxonomy" id="630995"/>
    <lineage>
        <taxon>Bacteria</taxon>
        <taxon>Bacillati</taxon>
        <taxon>Actinomycetota</taxon>
        <taxon>Actinomycetes</taxon>
        <taxon>Pseudonocardiales</taxon>
        <taxon>Pseudonocardiaceae</taxon>
        <taxon>Pseudonocardia</taxon>
    </lineage>
</organism>
<dbReference type="EMBL" id="BAABGT010000097">
    <property type="protein sequence ID" value="GAA4556231.1"/>
    <property type="molecule type" value="Genomic_DNA"/>
</dbReference>
<dbReference type="SUPFAM" id="SSF81324">
    <property type="entry name" value="Voltage-gated potassium channels"/>
    <property type="match status" value="1"/>
</dbReference>
<feature type="transmembrane region" description="Helical" evidence="1">
    <location>
        <begin position="128"/>
        <end position="148"/>
    </location>
</feature>
<reference evidence="4" key="1">
    <citation type="journal article" date="2019" name="Int. J. Syst. Evol. Microbiol.">
        <title>The Global Catalogue of Microorganisms (GCM) 10K type strain sequencing project: providing services to taxonomists for standard genome sequencing and annotation.</title>
        <authorList>
            <consortium name="The Broad Institute Genomics Platform"/>
            <consortium name="The Broad Institute Genome Sequencing Center for Infectious Disease"/>
            <person name="Wu L."/>
            <person name="Ma J."/>
        </authorList>
    </citation>
    <scope>NUCLEOTIDE SEQUENCE [LARGE SCALE GENOMIC DNA]</scope>
    <source>
        <strain evidence="4">JCM 17906</strain>
    </source>
</reference>
<dbReference type="Pfam" id="PF07885">
    <property type="entry name" value="Ion_trans_2"/>
    <property type="match status" value="1"/>
</dbReference>
<keyword evidence="3" id="KW-0813">Transport</keyword>
<keyword evidence="4" id="KW-1185">Reference proteome</keyword>
<evidence type="ECO:0000259" key="2">
    <source>
        <dbReference type="Pfam" id="PF07885"/>
    </source>
</evidence>
<dbReference type="Gene3D" id="1.10.287.70">
    <property type="match status" value="1"/>
</dbReference>
<keyword evidence="3" id="KW-0407">Ion channel</keyword>
<keyword evidence="1" id="KW-0812">Transmembrane</keyword>
<sequence length="177" mass="19000">MGRREITRTVVSVGLVLAAYYLAPYGEHVTAGDAWLRGGLLALAIVVLVVLVGRRVEHEVRTEGPSRTGPLLVALVAGVVIFALADLVVATTMPGQFEDLRTKTDALYFSLTTLTTVGYGDVHAEGQVARALVVAQLVFDVVVLATAARNLVGAARRHRAAEESLDRPSESRRDARR</sequence>
<evidence type="ECO:0000313" key="4">
    <source>
        <dbReference type="Proteomes" id="UP001501598"/>
    </source>
</evidence>
<dbReference type="Proteomes" id="UP001501598">
    <property type="component" value="Unassembled WGS sequence"/>
</dbReference>
<feature type="domain" description="Potassium channel" evidence="2">
    <location>
        <begin position="74"/>
        <end position="152"/>
    </location>
</feature>
<proteinExistence type="predicted"/>
<evidence type="ECO:0000256" key="1">
    <source>
        <dbReference type="SAM" id="Phobius"/>
    </source>
</evidence>
<feature type="transmembrane region" description="Helical" evidence="1">
    <location>
        <begin position="72"/>
        <end position="93"/>
    </location>
</feature>